<protein>
    <recommendedName>
        <fullName evidence="9">Axial budding pattern protein 2</fullName>
    </recommendedName>
</protein>
<accession>A0A8H4QL01</accession>
<reference evidence="7 8" key="1">
    <citation type="submission" date="2019-12" db="EMBL/GenBank/DDBJ databases">
        <authorList>
            <person name="Floudas D."/>
            <person name="Bentzer J."/>
            <person name="Ahren D."/>
            <person name="Johansson T."/>
            <person name="Persson P."/>
            <person name="Tunlid A."/>
        </authorList>
    </citation>
    <scope>NUCLEOTIDE SEQUENCE [LARGE SCALE GENOMIC DNA]</scope>
    <source>
        <strain evidence="7 8">CBS 102.39</strain>
    </source>
</reference>
<evidence type="ECO:0000256" key="4">
    <source>
        <dbReference type="ARBA" id="ARBA00023136"/>
    </source>
</evidence>
<feature type="compositionally biased region" description="Low complexity" evidence="5">
    <location>
        <begin position="277"/>
        <end position="316"/>
    </location>
</feature>
<feature type="compositionally biased region" description="Polar residues" evidence="5">
    <location>
        <begin position="373"/>
        <end position="389"/>
    </location>
</feature>
<dbReference type="Proteomes" id="UP000521872">
    <property type="component" value="Unassembled WGS sequence"/>
</dbReference>
<keyword evidence="8" id="KW-1185">Reference proteome</keyword>
<feature type="region of interest" description="Disordered" evidence="5">
    <location>
        <begin position="372"/>
        <end position="391"/>
    </location>
</feature>
<evidence type="ECO:0000256" key="1">
    <source>
        <dbReference type="ARBA" id="ARBA00004167"/>
    </source>
</evidence>
<feature type="region of interest" description="Disordered" evidence="5">
    <location>
        <begin position="262"/>
        <end position="317"/>
    </location>
</feature>
<keyword evidence="3 6" id="KW-1133">Transmembrane helix</keyword>
<feature type="transmembrane region" description="Helical" evidence="6">
    <location>
        <begin position="323"/>
        <end position="346"/>
    </location>
</feature>
<evidence type="ECO:0000313" key="7">
    <source>
        <dbReference type="EMBL" id="KAF4612994.1"/>
    </source>
</evidence>
<feature type="compositionally biased region" description="Polar residues" evidence="5">
    <location>
        <begin position="406"/>
        <end position="423"/>
    </location>
</feature>
<dbReference type="GO" id="GO:0016020">
    <property type="term" value="C:membrane"/>
    <property type="evidence" value="ECO:0007669"/>
    <property type="project" value="UniProtKB-SubCell"/>
</dbReference>
<dbReference type="EMBL" id="JAACJL010000046">
    <property type="protein sequence ID" value="KAF4612994.1"/>
    <property type="molecule type" value="Genomic_DNA"/>
</dbReference>
<evidence type="ECO:0000256" key="3">
    <source>
        <dbReference type="ARBA" id="ARBA00022989"/>
    </source>
</evidence>
<dbReference type="PANTHER" id="PTHR15549">
    <property type="entry name" value="PAIRED IMMUNOGLOBULIN-LIKE TYPE 2 RECEPTOR"/>
    <property type="match status" value="1"/>
</dbReference>
<gene>
    <name evidence="7" type="ORF">D9613_010748</name>
</gene>
<dbReference type="AlphaFoldDB" id="A0A8H4QL01"/>
<name>A0A8H4QL01_9AGAR</name>
<feature type="region of interest" description="Disordered" evidence="5">
    <location>
        <begin position="400"/>
        <end position="438"/>
    </location>
</feature>
<evidence type="ECO:0000313" key="8">
    <source>
        <dbReference type="Proteomes" id="UP000521872"/>
    </source>
</evidence>
<sequence>MASTSPPSQYVFVDDSDSSIMYSGTQSSWVATSHISVGPVLAVGSNRSPWYGTLHRALADGASLSYSFSGSFISAHFLGGAQAAISSCTLDGNSQAVIASGNDVVCLSDPPQPSGQHTLTIVIQNNTSFDGLYYVPGDSEQANASMDKVITLKANLSTAGDAYDFTFNGRSLALFSVFGSGGIDGAAHISYNIDGGTPLNFTWNKTGNDNVVQDQAIVQTAQYPAGGHTFHLEILSVDNSKNITVPIDHVVVQNSLSTSNLQLDTIPPGQGSNSAGIPQPSTSTLSIPPPSATSTIPQPSSTSSNPPPSTTAQPSSHRLQRGAMVAIGVVVPVVLILIIVGIVILLRKRRASTRLEKSRDLDIIPDSEIITPFQVSGNTPTSDSRTAMQPPSKLRGLYTAQHEKQGTSSALSPTSQDGAGTSQASAASPSDSAPSANASPVQAIYRIHEDGGSIVQTGQQSTSQVIDMPPVYSTLLGHGPRGHGDLQNGT</sequence>
<evidence type="ECO:0000256" key="6">
    <source>
        <dbReference type="SAM" id="Phobius"/>
    </source>
</evidence>
<evidence type="ECO:0000256" key="2">
    <source>
        <dbReference type="ARBA" id="ARBA00022692"/>
    </source>
</evidence>
<feature type="compositionally biased region" description="Low complexity" evidence="5">
    <location>
        <begin position="424"/>
        <end position="438"/>
    </location>
</feature>
<keyword evidence="2 6" id="KW-0812">Transmembrane</keyword>
<comment type="subcellular location">
    <subcellularLocation>
        <location evidence="1">Membrane</location>
        <topology evidence="1">Single-pass membrane protein</topology>
    </subcellularLocation>
</comment>
<evidence type="ECO:0008006" key="9">
    <source>
        <dbReference type="Google" id="ProtNLM"/>
    </source>
</evidence>
<comment type="caution">
    <text evidence="7">The sequence shown here is derived from an EMBL/GenBank/DDBJ whole genome shotgun (WGS) entry which is preliminary data.</text>
</comment>
<keyword evidence="4 6" id="KW-0472">Membrane</keyword>
<dbReference type="InterPro" id="IPR051694">
    <property type="entry name" value="Immunoregulatory_rcpt-like"/>
</dbReference>
<dbReference type="GO" id="GO:0071944">
    <property type="term" value="C:cell periphery"/>
    <property type="evidence" value="ECO:0007669"/>
    <property type="project" value="UniProtKB-ARBA"/>
</dbReference>
<evidence type="ECO:0000256" key="5">
    <source>
        <dbReference type="SAM" id="MobiDB-lite"/>
    </source>
</evidence>
<organism evidence="7 8">
    <name type="scientific">Agrocybe pediades</name>
    <dbReference type="NCBI Taxonomy" id="84607"/>
    <lineage>
        <taxon>Eukaryota</taxon>
        <taxon>Fungi</taxon>
        <taxon>Dikarya</taxon>
        <taxon>Basidiomycota</taxon>
        <taxon>Agaricomycotina</taxon>
        <taxon>Agaricomycetes</taxon>
        <taxon>Agaricomycetidae</taxon>
        <taxon>Agaricales</taxon>
        <taxon>Agaricineae</taxon>
        <taxon>Strophariaceae</taxon>
        <taxon>Agrocybe</taxon>
    </lineage>
</organism>
<proteinExistence type="predicted"/>
<dbReference type="PANTHER" id="PTHR15549:SF26">
    <property type="entry name" value="AXIAL BUDDING PATTERN PROTEIN 2-RELATED"/>
    <property type="match status" value="1"/>
</dbReference>